<comment type="cofactor">
    <cofactor evidence="1">
        <name>Ca(2+)</name>
        <dbReference type="ChEBI" id="CHEBI:29108"/>
    </cofactor>
</comment>
<protein>
    <submittedName>
        <fullName evidence="8">Alpha-1,2-mannosidase, putative</fullName>
    </submittedName>
</protein>
<dbReference type="Gene3D" id="2.70.98.10">
    <property type="match status" value="1"/>
</dbReference>
<dbReference type="Gene3D" id="3.30.2080.10">
    <property type="entry name" value="GH92 mannosidase domain"/>
    <property type="match status" value="1"/>
</dbReference>
<dbReference type="Gene3D" id="1.20.1050.60">
    <property type="entry name" value="alpha-1,2-mannosidase"/>
    <property type="match status" value="1"/>
</dbReference>
<dbReference type="RefSeq" id="WP_014781713.1">
    <property type="nucleotide sequence ID" value="NC_018013.1"/>
</dbReference>
<dbReference type="eggNOG" id="COG3537">
    <property type="taxonomic scope" value="Bacteria"/>
</dbReference>
<comment type="subunit">
    <text evidence="2">Monomer.</text>
</comment>
<dbReference type="Proteomes" id="UP000006049">
    <property type="component" value="Chromosome"/>
</dbReference>
<dbReference type="SUPFAM" id="SSF49785">
    <property type="entry name" value="Galactose-binding domain-like"/>
    <property type="match status" value="1"/>
</dbReference>
<dbReference type="GO" id="GO:0000224">
    <property type="term" value="F:peptide-N4-(N-acetyl-beta-glucosaminyl)asparagine amidase activity"/>
    <property type="evidence" value="ECO:0007669"/>
    <property type="project" value="TreeGrafter"/>
</dbReference>
<dbReference type="PATRIC" id="fig|746697.3.peg.956"/>
<dbReference type="GO" id="GO:0005975">
    <property type="term" value="P:carbohydrate metabolic process"/>
    <property type="evidence" value="ECO:0007669"/>
    <property type="project" value="InterPro"/>
</dbReference>
<evidence type="ECO:0000259" key="5">
    <source>
        <dbReference type="Pfam" id="PF00754"/>
    </source>
</evidence>
<dbReference type="InterPro" id="IPR008928">
    <property type="entry name" value="6-hairpin_glycosidase_sf"/>
</dbReference>
<evidence type="ECO:0000256" key="2">
    <source>
        <dbReference type="ARBA" id="ARBA00011245"/>
    </source>
</evidence>
<accession>I3YTY7</accession>
<dbReference type="EMBL" id="CP003280">
    <property type="protein sequence ID" value="AFL80455.1"/>
    <property type="molecule type" value="Genomic_DNA"/>
</dbReference>
<feature type="domain" description="F5/8 type C" evidence="5">
    <location>
        <begin position="832"/>
        <end position="947"/>
    </location>
</feature>
<organism evidence="8 9">
    <name type="scientific">Aequorivita sublithincola (strain DSM 14238 / LMG 21431 / ACAM 643 / 9-3)</name>
    <dbReference type="NCBI Taxonomy" id="746697"/>
    <lineage>
        <taxon>Bacteria</taxon>
        <taxon>Pseudomonadati</taxon>
        <taxon>Bacteroidota</taxon>
        <taxon>Flavobacteriia</taxon>
        <taxon>Flavobacteriales</taxon>
        <taxon>Flavobacteriaceae</taxon>
        <taxon>Aequorivita</taxon>
    </lineage>
</organism>
<reference evidence="8 9" key="1">
    <citation type="submission" date="2012-06" db="EMBL/GenBank/DDBJ databases">
        <title>The complete genome of Aequorivita sublithincola DSM 14238.</title>
        <authorList>
            <consortium name="US DOE Joint Genome Institute (JGI-PGF)"/>
            <person name="Lucas S."/>
            <person name="Copeland A."/>
            <person name="Lapidus A."/>
            <person name="Goodwin L."/>
            <person name="Pitluck S."/>
            <person name="Peters L."/>
            <person name="Munk A.C.C."/>
            <person name="Kyrpides N."/>
            <person name="Mavromatis K."/>
            <person name="Pagani I."/>
            <person name="Ivanova N."/>
            <person name="Ovchinnikova G."/>
            <person name="Zeytun A."/>
            <person name="Detter J.C."/>
            <person name="Han C."/>
            <person name="Land M."/>
            <person name="Hauser L."/>
            <person name="Markowitz V."/>
            <person name="Cheng J.-F."/>
            <person name="Hugenholtz P."/>
            <person name="Woyke T."/>
            <person name="Wu D."/>
            <person name="Tindall B."/>
            <person name="Faehnrich R."/>
            <person name="Brambilla E."/>
            <person name="Klenk H.-P."/>
            <person name="Eisen J.A."/>
        </authorList>
    </citation>
    <scope>NUCLEOTIDE SEQUENCE [LARGE SCALE GENOMIC DNA]</scope>
    <source>
        <strain evidence="9">DSM 14238 / LMG 21431 / ACAM 643 / 9-3</strain>
    </source>
</reference>
<evidence type="ECO:0000313" key="8">
    <source>
        <dbReference type="EMBL" id="AFL80455.1"/>
    </source>
</evidence>
<dbReference type="KEGG" id="asl:Aeqsu_0953"/>
<feature type="domain" description="Glycosyl hydrolase family 92 N-terminal" evidence="7">
    <location>
        <begin position="35"/>
        <end position="256"/>
    </location>
</feature>
<evidence type="ECO:0000313" key="9">
    <source>
        <dbReference type="Proteomes" id="UP000006049"/>
    </source>
</evidence>
<dbReference type="GO" id="GO:0006516">
    <property type="term" value="P:glycoprotein catabolic process"/>
    <property type="evidence" value="ECO:0007669"/>
    <property type="project" value="TreeGrafter"/>
</dbReference>
<dbReference type="InterPro" id="IPR050883">
    <property type="entry name" value="PNGase"/>
</dbReference>
<feature type="domain" description="Glycosyl hydrolase family 92" evidence="6">
    <location>
        <begin position="262"/>
        <end position="719"/>
    </location>
</feature>
<dbReference type="SUPFAM" id="SSF48208">
    <property type="entry name" value="Six-hairpin glycosidases"/>
    <property type="match status" value="1"/>
</dbReference>
<dbReference type="GO" id="GO:0005829">
    <property type="term" value="C:cytosol"/>
    <property type="evidence" value="ECO:0007669"/>
    <property type="project" value="TreeGrafter"/>
</dbReference>
<dbReference type="GO" id="GO:0030246">
    <property type="term" value="F:carbohydrate binding"/>
    <property type="evidence" value="ECO:0007669"/>
    <property type="project" value="InterPro"/>
</dbReference>
<dbReference type="InterPro" id="IPR008979">
    <property type="entry name" value="Galactose-bd-like_sf"/>
</dbReference>
<dbReference type="InterPro" id="IPR014718">
    <property type="entry name" value="GH-type_carb-bd"/>
</dbReference>
<dbReference type="FunFam" id="1.20.1050.60:FF:000001">
    <property type="entry name" value="Putative alpha-1,2-mannosidase"/>
    <property type="match status" value="1"/>
</dbReference>
<evidence type="ECO:0000256" key="3">
    <source>
        <dbReference type="ARBA" id="ARBA00022837"/>
    </source>
</evidence>
<evidence type="ECO:0000259" key="7">
    <source>
        <dbReference type="Pfam" id="PF17678"/>
    </source>
</evidence>
<keyword evidence="4" id="KW-0732">Signal</keyword>
<dbReference type="InterPro" id="IPR005887">
    <property type="entry name" value="GH92_a_mannosidase_put"/>
</dbReference>
<dbReference type="HOGENOM" id="CLU_003690_3_0_10"/>
<name>I3YTY7_AEQSU</name>
<sequence length="972" mass="110404">MFKWPFKFLSIFIISFCVANGYAQQINKAKKLIDFVNPFIGTGGHGHTYPGATMPFGMMQLSPDTRLDGWDGCSGYHYSDEYIYGFSHTHLSGTGVSDYGDVLLMPTNTANFNNGADGKSGYRAHFLHKNETASPGFYKVLLDETNIEVKLTVSERSGIHHYTFPKNSKQIVILDLEHRDKVLSSEIKILSKTEISGHRHSDAWAKDQRLFFNIEFSRPYKNVTFLDDKREGKKVKAAFEFDPSVGNELEIKIAISAVDEAGAKKNLKTEIGDKSFQQVKTEAETAWEKQLKKIEIETQNENQKTIFYTALYHTMIAPNIYQDVDGRYRGMDLQIHQSNDFQNYTVFSLWDTYRAAHPLYTIIEKERTNDFINSLLAKHDEGGILPIWPLAGNYTGCMIGYHAVPVIADAYVKGIRGYDTKKAFEAMKHSAMKDKLGLKSYKEFGFIPVEEESESVSKTLEYAYDDWTIAEMAKAMGKMEDYKIYTERAQYYKNVFDPETKFMRGRFRNTWFAPFDPYEVNFNYTEANSWQYSFYAPQDISGLINLMGGKAAFENQLDELFTAEVETSGRQQVDITGLIGQYAHGNEPSHHMAYLYNFVNKPSKTQEKVHQILNELYQNAPDGISGNEDCGQMSAWYVFSAMGFYPVTPASNQYIIGTPLFESATINLEDRKSFKIEAENLSDKNKYIASVTLNGKPLNRSFIYHSEIMDGGKLVFKMTDKPSTWATKDEEIPKTEITENLIVPAPFIAKGDVAFKNQTEISLGVVSAKTEIFYSLNDSEFKKYNQPFTISEEIILKTYSKKDNAKSAILTTHFYKIDPNLSITLQTEYANQYNGGGKNALIDGIHGANDFRTGTWQGYHDLDLKATINLGSSKEVNTVSVNFLQDQRSWIFYPTEVICSVSENGTDFTELPIKKIEAEKPSEETEIKTIQFEVAKNIQFIKIIAKNLGDLPKEHLGFGGKAWLFVDEIEVK</sequence>
<keyword evidence="3" id="KW-0106">Calcium</keyword>
<dbReference type="OrthoDB" id="9804511at2"/>
<dbReference type="PANTHER" id="PTHR12143:SF39">
    <property type="entry name" value="SECRETED PROTEIN"/>
    <property type="match status" value="1"/>
</dbReference>
<proteinExistence type="predicted"/>
<dbReference type="InterPro" id="IPR041371">
    <property type="entry name" value="GH92_N"/>
</dbReference>
<feature type="chain" id="PRO_5003683560" evidence="4">
    <location>
        <begin position="20"/>
        <end position="972"/>
    </location>
</feature>
<dbReference type="Gene3D" id="1.20.1610.10">
    <property type="entry name" value="alpha-1,2-mannosidases domains"/>
    <property type="match status" value="1"/>
</dbReference>
<dbReference type="InterPro" id="IPR012939">
    <property type="entry name" value="Glyco_hydro_92"/>
</dbReference>
<feature type="signal peptide" evidence="4">
    <location>
        <begin position="1"/>
        <end position="19"/>
    </location>
</feature>
<dbReference type="Pfam" id="PF17678">
    <property type="entry name" value="Glyco_hydro_92N"/>
    <property type="match status" value="1"/>
</dbReference>
<dbReference type="PANTHER" id="PTHR12143">
    <property type="entry name" value="PEPTIDE N-GLYCANASE PNGASE -RELATED"/>
    <property type="match status" value="1"/>
</dbReference>
<evidence type="ECO:0000259" key="6">
    <source>
        <dbReference type="Pfam" id="PF07971"/>
    </source>
</evidence>
<dbReference type="STRING" id="746697.Aeqsu_0953"/>
<dbReference type="NCBIfam" id="TIGR01180">
    <property type="entry name" value="aman2_put"/>
    <property type="match status" value="1"/>
</dbReference>
<evidence type="ECO:0000256" key="4">
    <source>
        <dbReference type="SAM" id="SignalP"/>
    </source>
</evidence>
<dbReference type="Pfam" id="PF07971">
    <property type="entry name" value="Glyco_hydro_92"/>
    <property type="match status" value="1"/>
</dbReference>
<evidence type="ECO:0000256" key="1">
    <source>
        <dbReference type="ARBA" id="ARBA00001913"/>
    </source>
</evidence>
<keyword evidence="9" id="KW-1185">Reference proteome</keyword>
<dbReference type="InterPro" id="IPR000421">
    <property type="entry name" value="FA58C"/>
</dbReference>
<dbReference type="AlphaFoldDB" id="I3YTY7"/>
<dbReference type="Pfam" id="PF00754">
    <property type="entry name" value="F5_F8_type_C"/>
    <property type="match status" value="1"/>
</dbReference>
<dbReference type="FunFam" id="3.30.2080.10:FF:000001">
    <property type="entry name" value="Alpha-1,2-mannosidase subfamily"/>
    <property type="match status" value="1"/>
</dbReference>
<dbReference type="Gene3D" id="2.60.120.260">
    <property type="entry name" value="Galactose-binding domain-like"/>
    <property type="match status" value="1"/>
</dbReference>
<gene>
    <name evidence="8" type="ordered locus">Aeqsu_0953</name>
</gene>